<dbReference type="NCBIfam" id="NF041131">
    <property type="entry name" value="RicT_YaaT_fam"/>
    <property type="match status" value="1"/>
</dbReference>
<comment type="caution">
    <text evidence="2">The sequence shown here is derived from an EMBL/GenBank/DDBJ whole genome shotgun (WGS) entry which is preliminary data.</text>
</comment>
<organism evidence="2 3">
    <name type="scientific">Tumebacillus lacus</name>
    <dbReference type="NCBI Taxonomy" id="2995335"/>
    <lineage>
        <taxon>Bacteria</taxon>
        <taxon>Bacillati</taxon>
        <taxon>Bacillota</taxon>
        <taxon>Bacilli</taxon>
        <taxon>Bacillales</taxon>
        <taxon>Alicyclobacillaceae</taxon>
        <taxon>Tumebacillus</taxon>
    </lineage>
</organism>
<evidence type="ECO:0000259" key="1">
    <source>
        <dbReference type="PROSITE" id="PS51411"/>
    </source>
</evidence>
<gene>
    <name evidence="2" type="ORF">OS242_18490</name>
</gene>
<sequence length="270" mass="30337">MFAVVGIRFKKAGKIYYFDPGDLPIEKGHYAIVETARGVEYGEVVIGKKSVSEGDVVLPLKRVLRLADAKDAAQVEENKVAAKKAFTICQQKIIDHSMEMKLVDVEYTFDRNKIIFYFTADGRVDFRELVKDLASVFRTRIELRQIGVRDEAKLLGGIGPCGRILCCSSWLGDFDPVSIRMAKDQNLSLNPAKISGLCGRLMCCLKFETEAYESEPEQTEVLDIGVKVKTPNGHGKVTGVNTLEKTVQVEMERSKHVREYSIYDVQRFAD</sequence>
<evidence type="ECO:0000313" key="3">
    <source>
        <dbReference type="Proteomes" id="UP001208017"/>
    </source>
</evidence>
<evidence type="ECO:0000313" key="2">
    <source>
        <dbReference type="EMBL" id="MCX7571930.1"/>
    </source>
</evidence>
<dbReference type="InterPro" id="IPR047767">
    <property type="entry name" value="PSP1-like"/>
</dbReference>
<name>A0ABT3X8J7_9BACL</name>
<dbReference type="InterPro" id="IPR007557">
    <property type="entry name" value="PSP1_C"/>
</dbReference>
<dbReference type="Proteomes" id="UP001208017">
    <property type="component" value="Unassembled WGS sequence"/>
</dbReference>
<dbReference type="Pfam" id="PF04468">
    <property type="entry name" value="PSP1"/>
    <property type="match status" value="1"/>
</dbReference>
<dbReference type="EMBL" id="JAPMLT010000014">
    <property type="protein sequence ID" value="MCX7571930.1"/>
    <property type="molecule type" value="Genomic_DNA"/>
</dbReference>
<accession>A0ABT3X8J7</accession>
<reference evidence="2 3" key="1">
    <citation type="submission" date="2022-11" db="EMBL/GenBank/DDBJ databases">
        <title>Study of microbial diversity in lake waters.</title>
        <authorList>
            <person name="Zhang J."/>
        </authorList>
    </citation>
    <scope>NUCLEOTIDE SEQUENCE [LARGE SCALE GENOMIC DNA]</scope>
    <source>
        <strain evidence="2 3">DT12</strain>
    </source>
</reference>
<dbReference type="PANTHER" id="PTHR43830:SF3">
    <property type="entry name" value="PROTEIN PSP1"/>
    <property type="match status" value="1"/>
</dbReference>
<dbReference type="PROSITE" id="PS51411">
    <property type="entry name" value="PSP1_C"/>
    <property type="match status" value="1"/>
</dbReference>
<proteinExistence type="predicted"/>
<protein>
    <submittedName>
        <fullName evidence="2">Stage 0 sporulation family protein</fullName>
    </submittedName>
</protein>
<feature type="domain" description="PSP1 C-terminal" evidence="1">
    <location>
        <begin position="61"/>
        <end position="146"/>
    </location>
</feature>
<keyword evidence="3" id="KW-1185">Reference proteome</keyword>
<dbReference type="PANTHER" id="PTHR43830">
    <property type="entry name" value="PROTEIN PSP1"/>
    <property type="match status" value="1"/>
</dbReference>
<dbReference type="RefSeq" id="WP_267153180.1">
    <property type="nucleotide sequence ID" value="NZ_JAPMLT010000014.1"/>
</dbReference>